<dbReference type="STRING" id="226506.SAMN04488519_111124"/>
<keyword evidence="3" id="KW-1185">Reference proteome</keyword>
<organism evidence="2 3">
    <name type="scientific">Algoriphagus ornithinivorans</name>
    <dbReference type="NCBI Taxonomy" id="226506"/>
    <lineage>
        <taxon>Bacteria</taxon>
        <taxon>Pseudomonadati</taxon>
        <taxon>Bacteroidota</taxon>
        <taxon>Cytophagia</taxon>
        <taxon>Cytophagales</taxon>
        <taxon>Cyclobacteriaceae</taxon>
        <taxon>Algoriphagus</taxon>
    </lineage>
</organism>
<dbReference type="GO" id="GO:0003676">
    <property type="term" value="F:nucleic acid binding"/>
    <property type="evidence" value="ECO:0007669"/>
    <property type="project" value="InterPro"/>
</dbReference>
<feature type="domain" description="Integrase catalytic" evidence="1">
    <location>
        <begin position="105"/>
        <end position="179"/>
    </location>
</feature>
<dbReference type="PROSITE" id="PS50994">
    <property type="entry name" value="INTEGRASE"/>
    <property type="match status" value="1"/>
</dbReference>
<accession>A0A1I5J784</accession>
<protein>
    <submittedName>
        <fullName evidence="2">Integrase core domain-containing protein</fullName>
    </submittedName>
</protein>
<reference evidence="3" key="1">
    <citation type="submission" date="2016-10" db="EMBL/GenBank/DDBJ databases">
        <authorList>
            <person name="Varghese N."/>
            <person name="Submissions S."/>
        </authorList>
    </citation>
    <scope>NUCLEOTIDE SEQUENCE [LARGE SCALE GENOMIC DNA]</scope>
    <source>
        <strain evidence="3">DSM 15282</strain>
    </source>
</reference>
<dbReference type="InterPro" id="IPR036397">
    <property type="entry name" value="RNaseH_sf"/>
</dbReference>
<gene>
    <name evidence="2" type="ORF">SAMN04488519_111124</name>
</gene>
<dbReference type="SUPFAM" id="SSF53098">
    <property type="entry name" value="Ribonuclease H-like"/>
    <property type="match status" value="1"/>
</dbReference>
<evidence type="ECO:0000259" key="1">
    <source>
        <dbReference type="PROSITE" id="PS50994"/>
    </source>
</evidence>
<evidence type="ECO:0000313" key="2">
    <source>
        <dbReference type="EMBL" id="SFO68744.1"/>
    </source>
</evidence>
<dbReference type="InterPro" id="IPR001584">
    <property type="entry name" value="Integrase_cat-core"/>
</dbReference>
<dbReference type="Gene3D" id="3.30.420.10">
    <property type="entry name" value="Ribonuclease H-like superfamily/Ribonuclease H"/>
    <property type="match status" value="1"/>
</dbReference>
<sequence>MSYSLNELYRTVGVSKQAVQQAKLRQDRFDRELAELVILADQLKEEHPGCGVEKMYYTLNPNWMGRDQFCEIFLGLGYGVKRIRNYHRTTYGGSYHYPNLIEGISVTRPFQVIQSDITYFHLNGEHYYLVFIIDVYTRLLVGYSVNDHMRTKGNLEAMTMALKQLDFLPWGLIHHSDRG</sequence>
<dbReference type="PANTHER" id="PTHR46889">
    <property type="entry name" value="TRANSPOSASE INSF FOR INSERTION SEQUENCE IS3B-RELATED"/>
    <property type="match status" value="1"/>
</dbReference>
<dbReference type="InterPro" id="IPR012337">
    <property type="entry name" value="RNaseH-like_sf"/>
</dbReference>
<dbReference type="PANTHER" id="PTHR46889:SF5">
    <property type="entry name" value="INTEGRASE PROTEIN"/>
    <property type="match status" value="1"/>
</dbReference>
<name>A0A1I5J784_9BACT</name>
<dbReference type="EMBL" id="FOVW01000011">
    <property type="protein sequence ID" value="SFO68744.1"/>
    <property type="molecule type" value="Genomic_DNA"/>
</dbReference>
<dbReference type="Proteomes" id="UP000199564">
    <property type="component" value="Unassembled WGS sequence"/>
</dbReference>
<dbReference type="AlphaFoldDB" id="A0A1I5J784"/>
<feature type="non-terminal residue" evidence="2">
    <location>
        <position position="179"/>
    </location>
</feature>
<dbReference type="RefSeq" id="WP_139217517.1">
    <property type="nucleotide sequence ID" value="NZ_FOVW01000011.1"/>
</dbReference>
<dbReference type="Pfam" id="PF00665">
    <property type="entry name" value="rve"/>
    <property type="match status" value="1"/>
</dbReference>
<evidence type="ECO:0000313" key="3">
    <source>
        <dbReference type="Proteomes" id="UP000199564"/>
    </source>
</evidence>
<dbReference type="GO" id="GO:0015074">
    <property type="term" value="P:DNA integration"/>
    <property type="evidence" value="ECO:0007669"/>
    <property type="project" value="InterPro"/>
</dbReference>
<proteinExistence type="predicted"/>
<dbReference type="InterPro" id="IPR050900">
    <property type="entry name" value="Transposase_IS3/IS150/IS904"/>
</dbReference>